<accession>A0A4Y8UK18</accession>
<evidence type="ECO:0000256" key="5">
    <source>
        <dbReference type="SAM" id="SignalP"/>
    </source>
</evidence>
<dbReference type="EMBL" id="SPIA01000001">
    <property type="protein sequence ID" value="TFH69040.1"/>
    <property type="molecule type" value="Genomic_DNA"/>
</dbReference>
<evidence type="ECO:0000256" key="3">
    <source>
        <dbReference type="ARBA" id="ARBA00023237"/>
    </source>
</evidence>
<evidence type="ECO:0000259" key="6">
    <source>
        <dbReference type="PROSITE" id="PS51123"/>
    </source>
</evidence>
<comment type="caution">
    <text evidence="7">The sequence shown here is derived from an EMBL/GenBank/DDBJ whole genome shotgun (WGS) entry which is preliminary data.</text>
</comment>
<evidence type="ECO:0000256" key="4">
    <source>
        <dbReference type="PROSITE-ProRule" id="PRU00473"/>
    </source>
</evidence>
<feature type="domain" description="OmpA-like" evidence="6">
    <location>
        <begin position="55"/>
        <end position="166"/>
    </location>
</feature>
<dbReference type="OrthoDB" id="9809164at2"/>
<dbReference type="PROSITE" id="PS01068">
    <property type="entry name" value="OMPA_1"/>
    <property type="match status" value="1"/>
</dbReference>
<keyword evidence="5" id="KW-0732">Signal</keyword>
<dbReference type="SUPFAM" id="SSF103088">
    <property type="entry name" value="OmpA-like"/>
    <property type="match status" value="1"/>
</dbReference>
<dbReference type="InterPro" id="IPR050330">
    <property type="entry name" value="Bact_OuterMem_StrucFunc"/>
</dbReference>
<name>A0A4Y8UK18_9GAMM</name>
<dbReference type="CDD" id="cd07185">
    <property type="entry name" value="OmpA_C-like"/>
    <property type="match status" value="1"/>
</dbReference>
<dbReference type="InterPro" id="IPR006690">
    <property type="entry name" value="OMPA-like_CS"/>
</dbReference>
<dbReference type="Pfam" id="PF00691">
    <property type="entry name" value="OmpA"/>
    <property type="match status" value="1"/>
</dbReference>
<dbReference type="InterPro" id="IPR006664">
    <property type="entry name" value="OMP_bac"/>
</dbReference>
<dbReference type="GO" id="GO:0009279">
    <property type="term" value="C:cell outer membrane"/>
    <property type="evidence" value="ECO:0007669"/>
    <property type="project" value="UniProtKB-SubCell"/>
</dbReference>
<evidence type="ECO:0000313" key="7">
    <source>
        <dbReference type="EMBL" id="TFH69040.1"/>
    </source>
</evidence>
<proteinExistence type="predicted"/>
<comment type="subcellular location">
    <subcellularLocation>
        <location evidence="1">Cell outer membrane</location>
    </subcellularLocation>
</comment>
<sequence length="166" mass="18165">MFQNNFKIALVALFGAAVLSGCATTGGSSSTTLDDDQVRTGQVADSTLEQSGADLSSEFDALDTVFYFDFDKAILRAESRTALAAHAQQLLRSPRQIRLLGHADERGSREYNMALGERRANSVKEFLVMQGVAANLIEVISYGEERPAVFASNEESWGLNRRVELK</sequence>
<feature type="chain" id="PRO_5021288586" evidence="5">
    <location>
        <begin position="24"/>
        <end position="166"/>
    </location>
</feature>
<organism evidence="7 8">
    <name type="scientific">Gammaproteobacteria bacterium LSUCC0057</name>
    <dbReference type="NCBI Taxonomy" id="2559237"/>
    <lineage>
        <taxon>Bacteria</taxon>
        <taxon>Pseudomonadati</taxon>
        <taxon>Pseudomonadota</taxon>
        <taxon>Gammaproteobacteria</taxon>
        <taxon>Cellvibrionales</taxon>
        <taxon>Porticoccaceae</taxon>
        <taxon>SAR92 clade</taxon>
    </lineage>
</organism>
<dbReference type="PANTHER" id="PTHR30329">
    <property type="entry name" value="STATOR ELEMENT OF FLAGELLAR MOTOR COMPLEX"/>
    <property type="match status" value="1"/>
</dbReference>
<dbReference type="PRINTS" id="PR01021">
    <property type="entry name" value="OMPADOMAIN"/>
</dbReference>
<evidence type="ECO:0000256" key="2">
    <source>
        <dbReference type="ARBA" id="ARBA00023136"/>
    </source>
</evidence>
<keyword evidence="8" id="KW-1185">Reference proteome</keyword>
<evidence type="ECO:0000256" key="1">
    <source>
        <dbReference type="ARBA" id="ARBA00004442"/>
    </source>
</evidence>
<feature type="signal peptide" evidence="5">
    <location>
        <begin position="1"/>
        <end position="23"/>
    </location>
</feature>
<gene>
    <name evidence="7" type="ORF">E3W66_03645</name>
</gene>
<dbReference type="InterPro" id="IPR006665">
    <property type="entry name" value="OmpA-like"/>
</dbReference>
<dbReference type="Proteomes" id="UP000298133">
    <property type="component" value="Unassembled WGS sequence"/>
</dbReference>
<dbReference type="InterPro" id="IPR036737">
    <property type="entry name" value="OmpA-like_sf"/>
</dbReference>
<dbReference type="PROSITE" id="PS51123">
    <property type="entry name" value="OMPA_2"/>
    <property type="match status" value="1"/>
</dbReference>
<evidence type="ECO:0000313" key="8">
    <source>
        <dbReference type="Proteomes" id="UP000298133"/>
    </source>
</evidence>
<dbReference type="PANTHER" id="PTHR30329:SF21">
    <property type="entry name" value="LIPOPROTEIN YIAD-RELATED"/>
    <property type="match status" value="1"/>
</dbReference>
<keyword evidence="2 4" id="KW-0472">Membrane</keyword>
<dbReference type="PROSITE" id="PS51257">
    <property type="entry name" value="PROKAR_LIPOPROTEIN"/>
    <property type="match status" value="1"/>
</dbReference>
<protein>
    <submittedName>
        <fullName evidence="7">OmpA family protein</fullName>
    </submittedName>
</protein>
<dbReference type="Gene3D" id="3.30.1330.60">
    <property type="entry name" value="OmpA-like domain"/>
    <property type="match status" value="1"/>
</dbReference>
<keyword evidence="3" id="KW-0998">Cell outer membrane</keyword>
<reference evidence="7 8" key="1">
    <citation type="submission" date="2019-03" db="EMBL/GenBank/DDBJ databases">
        <title>Draft genome of Gammaproteobacteria bacterium LSUCC0057, a member of the SAR92 clade.</title>
        <authorList>
            <person name="Lanclos V.C."/>
            <person name="Doiron C."/>
            <person name="Henson M.W."/>
            <person name="Thrash J.C."/>
        </authorList>
    </citation>
    <scope>NUCLEOTIDE SEQUENCE [LARGE SCALE GENOMIC DNA]</scope>
    <source>
        <strain evidence="7 8">LSUCC0057</strain>
    </source>
</reference>
<dbReference type="AlphaFoldDB" id="A0A4Y8UK18"/>